<feature type="region of interest" description="Disordered" evidence="1">
    <location>
        <begin position="103"/>
        <end position="131"/>
    </location>
</feature>
<organism evidence="3 4">
    <name type="scientific">Trichoglossum hirsutum</name>
    <dbReference type="NCBI Taxonomy" id="265104"/>
    <lineage>
        <taxon>Eukaryota</taxon>
        <taxon>Fungi</taxon>
        <taxon>Dikarya</taxon>
        <taxon>Ascomycota</taxon>
        <taxon>Pezizomycotina</taxon>
        <taxon>Geoglossomycetes</taxon>
        <taxon>Geoglossales</taxon>
        <taxon>Geoglossaceae</taxon>
        <taxon>Trichoglossum</taxon>
    </lineage>
</organism>
<evidence type="ECO:0000256" key="1">
    <source>
        <dbReference type="SAM" id="MobiDB-lite"/>
    </source>
</evidence>
<name>A0A9P8L5M8_9PEZI</name>
<accession>A0A9P8L5M8</accession>
<gene>
    <name evidence="3" type="ORF">GP486_006367</name>
</gene>
<proteinExistence type="predicted"/>
<keyword evidence="4" id="KW-1185">Reference proteome</keyword>
<sequence length="416" mass="46213">MTEPTSFPDFSLSTVRNLQPLEQAEVELITQAKAVINAVDHDTLTPERLLILQQCLHRMLELSPHPSSTATWIADKLPRDGAGRMYNDIYQACTFAKSSGVGRPSNGNVATSEPASISVGTPRRSTTFSSKVKSTGRCGVSGLVTDDLQSCHIISFSSGGENQKVDAYRDLVKAMFGHEAFEVLLTNVMNGGKDTNRNINRPDNGIPLTPSCHTKWDSMRFYLSVDWSTYNEETKEFEARFHWLKEPGSDVLNCWGAPLHISPSGIRSWPVMEENDRIPFQRITLPQTPDGAPRVSPPIPSAHLLYVRETIVQIAHIMGASGEHGDYDDDDDDDDYRVTDPAYYMDPDPVSSLNSDPRMPLDRDRNHSPTSHQGQMVKRASPVDIWSPEFSLSTMSENALALDLAISPQNSEVHHH</sequence>
<dbReference type="AlphaFoldDB" id="A0A9P8L5M8"/>
<dbReference type="Pfam" id="PF13391">
    <property type="entry name" value="HNH_2"/>
    <property type="match status" value="1"/>
</dbReference>
<dbReference type="Proteomes" id="UP000750711">
    <property type="component" value="Unassembled WGS sequence"/>
</dbReference>
<feature type="domain" description="HNH nuclease" evidence="2">
    <location>
        <begin position="138"/>
        <end position="223"/>
    </location>
</feature>
<evidence type="ECO:0000313" key="3">
    <source>
        <dbReference type="EMBL" id="KAH0555690.1"/>
    </source>
</evidence>
<dbReference type="EMBL" id="JAGHQM010001414">
    <property type="protein sequence ID" value="KAH0555690.1"/>
    <property type="molecule type" value="Genomic_DNA"/>
</dbReference>
<protein>
    <recommendedName>
        <fullName evidence="2">HNH nuclease domain-containing protein</fullName>
    </recommendedName>
</protein>
<evidence type="ECO:0000313" key="4">
    <source>
        <dbReference type="Proteomes" id="UP000750711"/>
    </source>
</evidence>
<feature type="compositionally biased region" description="Polar residues" evidence="1">
    <location>
        <begin position="105"/>
        <end position="131"/>
    </location>
</feature>
<feature type="non-terminal residue" evidence="3">
    <location>
        <position position="416"/>
    </location>
</feature>
<dbReference type="InterPro" id="IPR003615">
    <property type="entry name" value="HNH_nuc"/>
</dbReference>
<reference evidence="3" key="1">
    <citation type="submission" date="2021-03" db="EMBL/GenBank/DDBJ databases">
        <title>Comparative genomics and phylogenomic investigation of the class Geoglossomycetes provide insights into ecological specialization and systematics.</title>
        <authorList>
            <person name="Melie T."/>
            <person name="Pirro S."/>
            <person name="Miller A.N."/>
            <person name="Quandt A."/>
        </authorList>
    </citation>
    <scope>NUCLEOTIDE SEQUENCE</scope>
    <source>
        <strain evidence="3">CAQ_001_2017</strain>
    </source>
</reference>
<feature type="region of interest" description="Disordered" evidence="1">
    <location>
        <begin position="321"/>
        <end position="380"/>
    </location>
</feature>
<feature type="compositionally biased region" description="Acidic residues" evidence="1">
    <location>
        <begin position="326"/>
        <end position="335"/>
    </location>
</feature>
<evidence type="ECO:0000259" key="2">
    <source>
        <dbReference type="Pfam" id="PF13391"/>
    </source>
</evidence>
<comment type="caution">
    <text evidence="3">The sequence shown here is derived from an EMBL/GenBank/DDBJ whole genome shotgun (WGS) entry which is preliminary data.</text>
</comment>